<accession>A0A8J7IYA6</accession>
<dbReference type="EMBL" id="JADCKQ010000009">
    <property type="protein sequence ID" value="MBI1494434.1"/>
    <property type="molecule type" value="Genomic_DNA"/>
</dbReference>
<name>A0A8J7IYA6_9RHOB</name>
<protein>
    <submittedName>
        <fullName evidence="2">Uncharacterized protein</fullName>
    </submittedName>
</protein>
<dbReference type="Proteomes" id="UP000640583">
    <property type="component" value="Unassembled WGS sequence"/>
</dbReference>
<evidence type="ECO:0000256" key="1">
    <source>
        <dbReference type="SAM" id="Coils"/>
    </source>
</evidence>
<reference evidence="2" key="1">
    <citation type="submission" date="2020-10" db="EMBL/GenBank/DDBJ databases">
        <title>Paenihalocynthiibacter styelae gen. nov., sp. nov., isolated from stalked sea squirt Styela clava.</title>
        <authorList>
            <person name="Kim Y.-O."/>
            <person name="Yoon J.-H."/>
        </authorList>
    </citation>
    <scope>NUCLEOTIDE SEQUENCE</scope>
    <source>
        <strain evidence="2">MYP1-1</strain>
    </source>
</reference>
<gene>
    <name evidence="2" type="ORF">H1D41_12375</name>
</gene>
<sequence>MAQDQYQDYLRYNKLGLRKEAGKSVLCFLETISSFSEKEKWTRENLLTCPKNGAGRIRHEIYEGVVLPVLLKGYQSNDPEYIYLLAMSYQNLIACRDVHQRLVYVPKLELLKKAHSLAPDEQRYEKALLDELMEALWFCDHEWPAGLLGDNYPFAALWNDIAMARELDKTDIYADRLNELSDRLEQYSKQQETLTRDQLQS</sequence>
<feature type="coiled-coil region" evidence="1">
    <location>
        <begin position="170"/>
        <end position="197"/>
    </location>
</feature>
<dbReference type="AlphaFoldDB" id="A0A8J7IYA6"/>
<keyword evidence="3" id="KW-1185">Reference proteome</keyword>
<proteinExistence type="predicted"/>
<dbReference type="RefSeq" id="WP_228849201.1">
    <property type="nucleotide sequence ID" value="NZ_JADCKQ010000009.1"/>
</dbReference>
<organism evidence="2 3">
    <name type="scientific">Halocynthiibacter styelae</name>
    <dbReference type="NCBI Taxonomy" id="2761955"/>
    <lineage>
        <taxon>Bacteria</taxon>
        <taxon>Pseudomonadati</taxon>
        <taxon>Pseudomonadota</taxon>
        <taxon>Alphaproteobacteria</taxon>
        <taxon>Rhodobacterales</taxon>
        <taxon>Paracoccaceae</taxon>
        <taxon>Halocynthiibacter</taxon>
    </lineage>
</organism>
<evidence type="ECO:0000313" key="2">
    <source>
        <dbReference type="EMBL" id="MBI1494434.1"/>
    </source>
</evidence>
<evidence type="ECO:0000313" key="3">
    <source>
        <dbReference type="Proteomes" id="UP000640583"/>
    </source>
</evidence>
<comment type="caution">
    <text evidence="2">The sequence shown here is derived from an EMBL/GenBank/DDBJ whole genome shotgun (WGS) entry which is preliminary data.</text>
</comment>
<keyword evidence="1" id="KW-0175">Coiled coil</keyword>